<sequence>MSAASTFGMPDKPDHEPHQDRNVSPCCAAKRKAVAGSAGCGTPAMESARIPAEAQTAAAAAPASESQAPGALRPDPSSWPVIPEGEYWLGTDDQEGFPSDAEGPARRVRVQSFRMSPYAVTNADFAAFVDSTGYVTEAEQFGWSYVFHLLLPEPGKVAIVGSPQQTPWWHGVEGACWRAPEGPGSSIADRLNHPVVHVSWNDAQAYCRWAGVRLPTEVEWEAAARGGLEGKRYPWGDVLRPNGEHRCNIWQGVFPTKNHASDGYFGTAPVDAYEPNGYGLYNVSGSVWEWCADWFTRDPGQRGSTERPAGPAEGEARVLKGGSYLCHHSYCNRYRVAARSGNTPDSSTGNTGFRVAADL</sequence>
<dbReference type="Proteomes" id="UP000680638">
    <property type="component" value="Unassembled WGS sequence"/>
</dbReference>
<evidence type="ECO:0000313" key="4">
    <source>
        <dbReference type="Proteomes" id="UP000680638"/>
    </source>
</evidence>
<dbReference type="Pfam" id="PF03781">
    <property type="entry name" value="FGE-sulfatase"/>
    <property type="match status" value="1"/>
</dbReference>
<keyword evidence="4" id="KW-1185">Reference proteome</keyword>
<feature type="compositionally biased region" description="Basic and acidic residues" evidence="1">
    <location>
        <begin position="11"/>
        <end position="21"/>
    </location>
</feature>
<feature type="domain" description="Sulfatase-modifying factor enzyme-like" evidence="2">
    <location>
        <begin position="81"/>
        <end position="356"/>
    </location>
</feature>
<dbReference type="InterPro" id="IPR051043">
    <property type="entry name" value="Sulfatase_Mod_Factor_Kinase"/>
</dbReference>
<dbReference type="PANTHER" id="PTHR23150">
    <property type="entry name" value="SULFATASE MODIFYING FACTOR 1, 2"/>
    <property type="match status" value="1"/>
</dbReference>
<feature type="compositionally biased region" description="Low complexity" evidence="1">
    <location>
        <begin position="52"/>
        <end position="71"/>
    </location>
</feature>
<gene>
    <name evidence="3" type="ORF">J21TS3_42340</name>
</gene>
<dbReference type="InterPro" id="IPR042095">
    <property type="entry name" value="SUMF_sf"/>
</dbReference>
<evidence type="ECO:0000259" key="2">
    <source>
        <dbReference type="Pfam" id="PF03781"/>
    </source>
</evidence>
<dbReference type="InterPro" id="IPR005532">
    <property type="entry name" value="SUMF_dom"/>
</dbReference>
<organism evidence="3 4">
    <name type="scientific">Paenibacillus cookii</name>
    <dbReference type="NCBI Taxonomy" id="157839"/>
    <lineage>
        <taxon>Bacteria</taxon>
        <taxon>Bacillati</taxon>
        <taxon>Bacillota</taxon>
        <taxon>Bacilli</taxon>
        <taxon>Bacillales</taxon>
        <taxon>Paenibacillaceae</taxon>
        <taxon>Paenibacillus</taxon>
    </lineage>
</organism>
<dbReference type="EMBL" id="BORW01000031">
    <property type="protein sequence ID" value="GIO69413.1"/>
    <property type="molecule type" value="Genomic_DNA"/>
</dbReference>
<feature type="region of interest" description="Disordered" evidence="1">
    <location>
        <begin position="51"/>
        <end position="103"/>
    </location>
</feature>
<feature type="region of interest" description="Disordered" evidence="1">
    <location>
        <begin position="340"/>
        <end position="359"/>
    </location>
</feature>
<dbReference type="PANTHER" id="PTHR23150:SF19">
    <property type="entry name" value="FORMYLGLYCINE-GENERATING ENZYME"/>
    <property type="match status" value="1"/>
</dbReference>
<dbReference type="SUPFAM" id="SSF56436">
    <property type="entry name" value="C-type lectin-like"/>
    <property type="match status" value="1"/>
</dbReference>
<accession>A0ABQ4M1W4</accession>
<reference evidence="3 4" key="1">
    <citation type="submission" date="2021-03" db="EMBL/GenBank/DDBJ databases">
        <title>Antimicrobial resistance genes in bacteria isolated from Japanese honey, and their potential for conferring macrolide and lincosamide resistance in the American foulbrood pathogen Paenibacillus larvae.</title>
        <authorList>
            <person name="Okamoto M."/>
            <person name="Kumagai M."/>
            <person name="Kanamori H."/>
            <person name="Takamatsu D."/>
        </authorList>
    </citation>
    <scope>NUCLEOTIDE SEQUENCE [LARGE SCALE GENOMIC DNA]</scope>
    <source>
        <strain evidence="3 4">J21TS3</strain>
    </source>
</reference>
<name>A0ABQ4M1W4_9BACL</name>
<feature type="compositionally biased region" description="Polar residues" evidence="1">
    <location>
        <begin position="340"/>
        <end position="351"/>
    </location>
</feature>
<protein>
    <recommendedName>
        <fullName evidence="2">Sulfatase-modifying factor enzyme-like domain-containing protein</fullName>
    </recommendedName>
</protein>
<evidence type="ECO:0000256" key="1">
    <source>
        <dbReference type="SAM" id="MobiDB-lite"/>
    </source>
</evidence>
<dbReference type="InterPro" id="IPR016187">
    <property type="entry name" value="CTDL_fold"/>
</dbReference>
<dbReference type="RefSeq" id="WP_246537156.1">
    <property type="nucleotide sequence ID" value="NZ_BORW01000031.1"/>
</dbReference>
<proteinExistence type="predicted"/>
<evidence type="ECO:0000313" key="3">
    <source>
        <dbReference type="EMBL" id="GIO69413.1"/>
    </source>
</evidence>
<comment type="caution">
    <text evidence="3">The sequence shown here is derived from an EMBL/GenBank/DDBJ whole genome shotgun (WGS) entry which is preliminary data.</text>
</comment>
<dbReference type="Gene3D" id="3.90.1580.10">
    <property type="entry name" value="paralog of FGE (formylglycine-generating enzyme)"/>
    <property type="match status" value="1"/>
</dbReference>
<feature type="region of interest" description="Disordered" evidence="1">
    <location>
        <begin position="1"/>
        <end position="24"/>
    </location>
</feature>